<name>A0ACC0JVB7_CHOFU</name>
<proteinExistence type="predicted"/>
<protein>
    <submittedName>
        <fullName evidence="1">Uncharacterized protein</fullName>
    </submittedName>
</protein>
<comment type="caution">
    <text evidence="1">The sequence shown here is derived from an EMBL/GenBank/DDBJ whole genome shotgun (WGS) entry which is preliminary data.</text>
</comment>
<keyword evidence="2" id="KW-1185">Reference proteome</keyword>
<evidence type="ECO:0000313" key="1">
    <source>
        <dbReference type="EMBL" id="KAI8428166.1"/>
    </source>
</evidence>
<sequence>MEATSGDQESLFVIKDEKSSDSDGNSDDLSSNDEQNIVDSSSNSQFYESTDSKADYALKIDDNDTLSDIDDIKTDTASADSEDSALGSLPPDSTSNDRDEEVQDRSDGSDSGIGSETTEDRKVTFNLDLPCTSTQNNTDSQKHSADLSSRENKDDGDNVKCIEPQINEPVRSSLKRTCTYDSAEGPPMKKRKEGIKFDNVTVYYFPRTQGFTCVPSQGGSTLGMEREHTHTQKFTLSEHALEQRRLHRQILQQLKSERHSLQGAALSSSEESDTEEEASDISESELDLDSYYFLQPVPTRQRRALLRAAGVRKIEGYEKDECRDIRTSREFCGCACKGVCNPESCSCSVAGIKCQVDRLNFPCGCTRDGCGNTTGRIEFNPVRVRTHFIHTLMRLGLEKKNEQNQAAKRQWAEAHNTNSTACVANNSYETERCLTHEDGLLRDVSLSPRVEVESCVNAGSFNNVHCDMNNIPSQSNHNIQEEKRYNYANNALNHRVLNDNNVMHFDENVHSNRADSYTCNILQGKGPPYSMANNMGFDMSGNVQRFHNDLNYSYGQHTDNSQFKGLQSFSATSFEEFAHNSHISMFSHYGHMYVPDYMHKPNTGIQEHGSLQYQPPQNNYGVYKSTECVSEENKADSYYNMTLPYQTSSKLQTDENDENWFSHKTLLNLDHSDQTTQDASEIHHQPPETTVETTTDSTDNFGELIKKTMFVRALSPWTGGFEGKPTNTGEVRRGRCLLKQEPERTKDIINNQGDLVTMEATSGDQESLFVIKDEKSSDSDGNSDDLSSNDEQNIVDSSSNSQFYESTDSKADYALKIDDNDTLSDIDDIKTDTASADSEDSALGSLPPDSTSNDRDEEVQDRSDGSDSGIGSETTEDRKVTFNLDLPCTSTQNNTDSQKHSADLSGRENKDDGDNVKCIEPQINEPVRSSLKRTCTYDSAEGPPMKKRKEGIKFDNVTVYYFPRTQGFTCVPSQGGSTLGMEREHTHTQKFTLSEHALEQRRLHRQILQQLKSERHSLQGAALSSSEESDTEEEASDISESELDLDSYYFLQPVPTRQRRALLRAAGVRKIEGYEKDECRDIRTSREFCGCACKGVCNPESCSCSVAGIKCQVDRLNFPCGCTRDGCGNTTGRIEFNPVRVRTHFIHTLMRLGLEKKNEQNQAAKRQWAEAHNTNSTACVANNSYETERCLTHEDGLLRDVSLSPRVEVESCVNAGSFNNVHCDMNNIPSQSNHNIQEEKRYNYANNALNHRVLNDNNVMHFDENVHSNRADSYTCNILQGKGPPYSMANNMGFDMSGNVQRFHNDLNYSYGQHTDNSQFKGLQSFSATSFEEFAHNSHISMFSHYGHMYVPDYMHKPNTGIQEHGSLQYQPPQNNYGVYKSTECVSEENKADSYYNMTLPYQTSSKLQTDENDENWFSHKTLLNLDHSDQTTQDASEIHHQPPETTVETTTDSTDNFGELIKKTMVESVTV</sequence>
<reference evidence="1 2" key="1">
    <citation type="journal article" date="2022" name="Genome Biol. Evol.">
        <title>The Spruce Budworm Genome: Reconstructing the Evolutionary History of Antifreeze Proteins.</title>
        <authorList>
            <person name="Beliveau C."/>
            <person name="Gagne P."/>
            <person name="Picq S."/>
            <person name="Vernygora O."/>
            <person name="Keeling C.I."/>
            <person name="Pinkney K."/>
            <person name="Doucet D."/>
            <person name="Wen F."/>
            <person name="Johnston J.S."/>
            <person name="Maaroufi H."/>
            <person name="Boyle B."/>
            <person name="Laroche J."/>
            <person name="Dewar K."/>
            <person name="Juretic N."/>
            <person name="Blackburn G."/>
            <person name="Nisole A."/>
            <person name="Brunet B."/>
            <person name="Brandao M."/>
            <person name="Lumley L."/>
            <person name="Duan J."/>
            <person name="Quan G."/>
            <person name="Lucarotti C.J."/>
            <person name="Roe A.D."/>
            <person name="Sperling F.A.H."/>
            <person name="Levesque R.C."/>
            <person name="Cusson M."/>
        </authorList>
    </citation>
    <scope>NUCLEOTIDE SEQUENCE [LARGE SCALE GENOMIC DNA]</scope>
    <source>
        <strain evidence="1">Glfc:IPQL:Cfum</strain>
    </source>
</reference>
<accession>A0ACC0JVB7</accession>
<dbReference type="EMBL" id="CM046103">
    <property type="protein sequence ID" value="KAI8428166.1"/>
    <property type="molecule type" value="Genomic_DNA"/>
</dbReference>
<gene>
    <name evidence="1" type="ORF">MSG28_002409</name>
</gene>
<evidence type="ECO:0000313" key="2">
    <source>
        <dbReference type="Proteomes" id="UP001064048"/>
    </source>
</evidence>
<organism evidence="1 2">
    <name type="scientific">Choristoneura fumiferana</name>
    <name type="common">Spruce budworm moth</name>
    <name type="synonym">Archips fumiferana</name>
    <dbReference type="NCBI Taxonomy" id="7141"/>
    <lineage>
        <taxon>Eukaryota</taxon>
        <taxon>Metazoa</taxon>
        <taxon>Ecdysozoa</taxon>
        <taxon>Arthropoda</taxon>
        <taxon>Hexapoda</taxon>
        <taxon>Insecta</taxon>
        <taxon>Pterygota</taxon>
        <taxon>Neoptera</taxon>
        <taxon>Endopterygota</taxon>
        <taxon>Lepidoptera</taxon>
        <taxon>Glossata</taxon>
        <taxon>Ditrysia</taxon>
        <taxon>Tortricoidea</taxon>
        <taxon>Tortricidae</taxon>
        <taxon>Tortricinae</taxon>
        <taxon>Choristoneura</taxon>
    </lineage>
</organism>
<dbReference type="Proteomes" id="UP001064048">
    <property type="component" value="Chromosome 3"/>
</dbReference>